<dbReference type="EMBL" id="JAFEKC020000023">
    <property type="protein sequence ID" value="KAK0507604.1"/>
    <property type="molecule type" value="Genomic_DNA"/>
</dbReference>
<keyword evidence="3" id="KW-1185">Reference proteome</keyword>
<gene>
    <name evidence="2" type="ORF">JMJ35_010127</name>
</gene>
<sequence>MPIKLTLTLKPRRRSLRIMEKRQQARHTPYPARKTSGARPTPTPQPRVSSPATKEESRASSPVVKRESRASSPIITPPATIIPTKTQYNPLDNHHHAWNLKPEDHPQWEPPLDLYSIPQYYPPLGPNTGSSGDGDEGVDPRYVPGNYVIDEEGVERRVLGRGEVRTLTTLECWENGDLF</sequence>
<dbReference type="AlphaFoldDB" id="A0AA39QTG5"/>
<organism evidence="2 3">
    <name type="scientific">Cladonia borealis</name>
    <dbReference type="NCBI Taxonomy" id="184061"/>
    <lineage>
        <taxon>Eukaryota</taxon>
        <taxon>Fungi</taxon>
        <taxon>Dikarya</taxon>
        <taxon>Ascomycota</taxon>
        <taxon>Pezizomycotina</taxon>
        <taxon>Lecanoromycetes</taxon>
        <taxon>OSLEUM clade</taxon>
        <taxon>Lecanoromycetidae</taxon>
        <taxon>Lecanorales</taxon>
        <taxon>Lecanorineae</taxon>
        <taxon>Cladoniaceae</taxon>
        <taxon>Cladonia</taxon>
    </lineage>
</organism>
<evidence type="ECO:0000313" key="3">
    <source>
        <dbReference type="Proteomes" id="UP001166286"/>
    </source>
</evidence>
<protein>
    <submittedName>
        <fullName evidence="2">Uncharacterized protein</fullName>
    </submittedName>
</protein>
<accession>A0AA39QTG5</accession>
<feature type="compositionally biased region" description="Low complexity" evidence="1">
    <location>
        <begin position="73"/>
        <end position="86"/>
    </location>
</feature>
<comment type="caution">
    <text evidence="2">The sequence shown here is derived from an EMBL/GenBank/DDBJ whole genome shotgun (WGS) entry which is preliminary data.</text>
</comment>
<evidence type="ECO:0000313" key="2">
    <source>
        <dbReference type="EMBL" id="KAK0507604.1"/>
    </source>
</evidence>
<name>A0AA39QTG5_9LECA</name>
<evidence type="ECO:0000256" key="1">
    <source>
        <dbReference type="SAM" id="MobiDB-lite"/>
    </source>
</evidence>
<proteinExistence type="predicted"/>
<dbReference type="Proteomes" id="UP001166286">
    <property type="component" value="Unassembled WGS sequence"/>
</dbReference>
<feature type="compositionally biased region" description="Basic and acidic residues" evidence="1">
    <location>
        <begin position="53"/>
        <end position="69"/>
    </location>
</feature>
<feature type="region of interest" description="Disordered" evidence="1">
    <location>
        <begin position="1"/>
        <end position="88"/>
    </location>
</feature>
<reference evidence="2" key="1">
    <citation type="submission" date="2023-03" db="EMBL/GenBank/DDBJ databases">
        <title>Complete genome of Cladonia borealis.</title>
        <authorList>
            <person name="Park H."/>
        </authorList>
    </citation>
    <scope>NUCLEOTIDE SEQUENCE</scope>
    <source>
        <strain evidence="2">ANT050790</strain>
    </source>
</reference>